<dbReference type="AlphaFoldDB" id="A0A6A6PWA0"/>
<proteinExistence type="predicted"/>
<protein>
    <recommendedName>
        <fullName evidence="4">CsbD-like domain-containing protein</fullName>
    </recommendedName>
</protein>
<feature type="region of interest" description="Disordered" evidence="1">
    <location>
        <begin position="29"/>
        <end position="69"/>
    </location>
</feature>
<dbReference type="GeneID" id="54474339"/>
<dbReference type="RefSeq" id="XP_033591017.1">
    <property type="nucleotide sequence ID" value="XM_033733337.1"/>
</dbReference>
<dbReference type="Proteomes" id="UP000799767">
    <property type="component" value="Unassembled WGS sequence"/>
</dbReference>
<accession>A0A6A6PWA0</accession>
<gene>
    <name evidence="2" type="ORF">BDY17DRAFT_295644</name>
</gene>
<reference evidence="2" key="1">
    <citation type="journal article" date="2020" name="Stud. Mycol.">
        <title>101 Dothideomycetes genomes: a test case for predicting lifestyles and emergence of pathogens.</title>
        <authorList>
            <person name="Haridas S."/>
            <person name="Albert R."/>
            <person name="Binder M."/>
            <person name="Bloem J."/>
            <person name="Labutti K."/>
            <person name="Salamov A."/>
            <person name="Andreopoulos B."/>
            <person name="Baker S."/>
            <person name="Barry K."/>
            <person name="Bills G."/>
            <person name="Bluhm B."/>
            <person name="Cannon C."/>
            <person name="Castanera R."/>
            <person name="Culley D."/>
            <person name="Daum C."/>
            <person name="Ezra D."/>
            <person name="Gonzalez J."/>
            <person name="Henrissat B."/>
            <person name="Kuo A."/>
            <person name="Liang C."/>
            <person name="Lipzen A."/>
            <person name="Lutzoni F."/>
            <person name="Magnuson J."/>
            <person name="Mondo S."/>
            <person name="Nolan M."/>
            <person name="Ohm R."/>
            <person name="Pangilinan J."/>
            <person name="Park H.-J."/>
            <person name="Ramirez L."/>
            <person name="Alfaro M."/>
            <person name="Sun H."/>
            <person name="Tritt A."/>
            <person name="Yoshinaga Y."/>
            <person name="Zwiers L.-H."/>
            <person name="Turgeon B."/>
            <person name="Goodwin S."/>
            <person name="Spatafora J."/>
            <person name="Crous P."/>
            <person name="Grigoriev I."/>
        </authorList>
    </citation>
    <scope>NUCLEOTIDE SEQUENCE</scope>
    <source>
        <strain evidence="2">CBS 113389</strain>
    </source>
</reference>
<evidence type="ECO:0000313" key="3">
    <source>
        <dbReference type="Proteomes" id="UP000799767"/>
    </source>
</evidence>
<evidence type="ECO:0000256" key="1">
    <source>
        <dbReference type="SAM" id="MobiDB-lite"/>
    </source>
</evidence>
<name>A0A6A6PWA0_9PEZI</name>
<feature type="compositionally biased region" description="Basic and acidic residues" evidence="1">
    <location>
        <begin position="32"/>
        <end position="44"/>
    </location>
</feature>
<keyword evidence="3" id="KW-1185">Reference proteome</keyword>
<evidence type="ECO:0000313" key="2">
    <source>
        <dbReference type="EMBL" id="KAF2484448.1"/>
    </source>
</evidence>
<evidence type="ECO:0008006" key="4">
    <source>
        <dbReference type="Google" id="ProtNLM"/>
    </source>
</evidence>
<organism evidence="2 3">
    <name type="scientific">Neohortaea acidophila</name>
    <dbReference type="NCBI Taxonomy" id="245834"/>
    <lineage>
        <taxon>Eukaryota</taxon>
        <taxon>Fungi</taxon>
        <taxon>Dikarya</taxon>
        <taxon>Ascomycota</taxon>
        <taxon>Pezizomycotina</taxon>
        <taxon>Dothideomycetes</taxon>
        <taxon>Dothideomycetidae</taxon>
        <taxon>Mycosphaerellales</taxon>
        <taxon>Teratosphaeriaceae</taxon>
        <taxon>Neohortaea</taxon>
    </lineage>
</organism>
<dbReference type="EMBL" id="MU001634">
    <property type="protein sequence ID" value="KAF2484448.1"/>
    <property type="molecule type" value="Genomic_DNA"/>
</dbReference>
<dbReference type="OrthoDB" id="9999611at2759"/>
<sequence>MSDQSNPSLVGAHAQYAKGATVEAIGNATGSEEWKTSGESEKQAGLDNMKAASANRDPQQSGLGKAEEVAGKVVGCEGMEQEGAQSKQS</sequence>